<dbReference type="EMBL" id="REGN01010797">
    <property type="protein sequence ID" value="RMZ98400.1"/>
    <property type="molecule type" value="Genomic_DNA"/>
</dbReference>
<evidence type="ECO:0000313" key="2">
    <source>
        <dbReference type="Proteomes" id="UP000276133"/>
    </source>
</evidence>
<dbReference type="Proteomes" id="UP000276133">
    <property type="component" value="Unassembled WGS sequence"/>
</dbReference>
<reference evidence="1 2" key="1">
    <citation type="journal article" date="2018" name="Sci. Rep.">
        <title>Genomic signatures of local adaptation to the degree of environmental predictability in rotifers.</title>
        <authorList>
            <person name="Franch-Gras L."/>
            <person name="Hahn C."/>
            <person name="Garcia-Roger E.M."/>
            <person name="Carmona M.J."/>
            <person name="Serra M."/>
            <person name="Gomez A."/>
        </authorList>
    </citation>
    <scope>NUCLEOTIDE SEQUENCE [LARGE SCALE GENOMIC DNA]</scope>
    <source>
        <strain evidence="1">HYR1</strain>
    </source>
</reference>
<accession>A0A3M7PI72</accession>
<evidence type="ECO:0000313" key="1">
    <source>
        <dbReference type="EMBL" id="RMZ98400.1"/>
    </source>
</evidence>
<sequence length="61" mass="7462">MFKQKNLYLLNILIIYVQRKRKETLIKDKRYKKNESNSCFHSRPIILQKAGFHSRLCFDNM</sequence>
<name>A0A3M7PI72_BRAPC</name>
<keyword evidence="2" id="KW-1185">Reference proteome</keyword>
<organism evidence="1 2">
    <name type="scientific">Brachionus plicatilis</name>
    <name type="common">Marine rotifer</name>
    <name type="synonym">Brachionus muelleri</name>
    <dbReference type="NCBI Taxonomy" id="10195"/>
    <lineage>
        <taxon>Eukaryota</taxon>
        <taxon>Metazoa</taxon>
        <taxon>Spiralia</taxon>
        <taxon>Gnathifera</taxon>
        <taxon>Rotifera</taxon>
        <taxon>Eurotatoria</taxon>
        <taxon>Monogononta</taxon>
        <taxon>Pseudotrocha</taxon>
        <taxon>Ploima</taxon>
        <taxon>Brachionidae</taxon>
        <taxon>Brachionus</taxon>
    </lineage>
</organism>
<dbReference type="AlphaFoldDB" id="A0A3M7PI72"/>
<comment type="caution">
    <text evidence="1">The sequence shown here is derived from an EMBL/GenBank/DDBJ whole genome shotgun (WGS) entry which is preliminary data.</text>
</comment>
<protein>
    <submittedName>
        <fullName evidence="1">Uncharacterized protein</fullName>
    </submittedName>
</protein>
<gene>
    <name evidence="1" type="ORF">BpHYR1_021059</name>
</gene>
<proteinExistence type="predicted"/>